<accession>A0A1S9PK57</accession>
<dbReference type="Proteomes" id="UP000189739">
    <property type="component" value="Unassembled WGS sequence"/>
</dbReference>
<organism evidence="2 3">
    <name type="scientific">Mucilaginibacter pedocola</name>
    <dbReference type="NCBI Taxonomy" id="1792845"/>
    <lineage>
        <taxon>Bacteria</taxon>
        <taxon>Pseudomonadati</taxon>
        <taxon>Bacteroidota</taxon>
        <taxon>Sphingobacteriia</taxon>
        <taxon>Sphingobacteriales</taxon>
        <taxon>Sphingobacteriaceae</taxon>
        <taxon>Mucilaginibacter</taxon>
    </lineage>
</organism>
<evidence type="ECO:0000313" key="2">
    <source>
        <dbReference type="EMBL" id="OOQ61346.1"/>
    </source>
</evidence>
<proteinExistence type="predicted"/>
<keyword evidence="3" id="KW-1185">Reference proteome</keyword>
<dbReference type="AlphaFoldDB" id="A0A1S9PK57"/>
<evidence type="ECO:0000256" key="1">
    <source>
        <dbReference type="SAM" id="MobiDB-lite"/>
    </source>
</evidence>
<feature type="region of interest" description="Disordered" evidence="1">
    <location>
        <begin position="1"/>
        <end position="24"/>
    </location>
</feature>
<sequence length="160" mass="19140">MIEYRETPQKPETPSNPPRKNTMGKRWKMVKDSTHANNHKAFIMTKMIQYQRVLLEVMQLDYFKDQPYFNRDYKDDGSEPFLIHSFVSETFYWRIECNMVFEIVIEYCFENCPVEGLVWASIAWHRLHKYAIRKVLNKPLAELHKGTLAFQDPKYINGAK</sequence>
<reference evidence="2 3" key="1">
    <citation type="submission" date="2016-07" db="EMBL/GenBank/DDBJ databases">
        <title>Genomic analysis of zinc-resistant bacterium Mucilaginibacter pedocola TBZ30.</title>
        <authorList>
            <person name="Huang J."/>
            <person name="Tang J."/>
        </authorList>
    </citation>
    <scope>NUCLEOTIDE SEQUENCE [LARGE SCALE GENOMIC DNA]</scope>
    <source>
        <strain evidence="2 3">TBZ30</strain>
    </source>
</reference>
<dbReference type="EMBL" id="MBTF01000002">
    <property type="protein sequence ID" value="OOQ61346.1"/>
    <property type="molecule type" value="Genomic_DNA"/>
</dbReference>
<comment type="caution">
    <text evidence="2">The sequence shown here is derived from an EMBL/GenBank/DDBJ whole genome shotgun (WGS) entry which is preliminary data.</text>
</comment>
<name>A0A1S9PK57_9SPHI</name>
<evidence type="ECO:0000313" key="3">
    <source>
        <dbReference type="Proteomes" id="UP000189739"/>
    </source>
</evidence>
<gene>
    <name evidence="2" type="ORF">BC343_20410</name>
</gene>
<protein>
    <submittedName>
        <fullName evidence="2">Uncharacterized protein</fullName>
    </submittedName>
</protein>